<dbReference type="RefSeq" id="WP_394459745.1">
    <property type="nucleotide sequence ID" value="NZ_JBIGHZ010000002.1"/>
</dbReference>
<dbReference type="InterPro" id="IPR014710">
    <property type="entry name" value="RmlC-like_jellyroll"/>
</dbReference>
<sequence length="238" mass="26468">MSELHRTPAGLPELSAPEALAQALRQELPGLNLAPLQDAAWARRLLTLMPQRQLQAGQTLFAQGQAARAFYLLAQGQLETTQIGEQGEAALLGQLRAPVFFGLAAFVTGRPTAYEAQARSACRVWVVTAPAYALLMDEWPGFGRALLQRFAQHFDANLRQLQSARFEPAAPRLEQAVRQLLALHQPPVDAQGWQRLRVTQLELARVCHLSRQTVNELLQQAQQRGQARLGRGWLCWRG</sequence>
<dbReference type="InterPro" id="IPR000595">
    <property type="entry name" value="cNMP-bd_dom"/>
</dbReference>
<proteinExistence type="predicted"/>
<dbReference type="InterPro" id="IPR018490">
    <property type="entry name" value="cNMP-bd_dom_sf"/>
</dbReference>
<protein>
    <submittedName>
        <fullName evidence="2">Crp/Fnr family transcriptional regulator</fullName>
    </submittedName>
</protein>
<dbReference type="SMART" id="SM00100">
    <property type="entry name" value="cNMP"/>
    <property type="match status" value="1"/>
</dbReference>
<name>A0ABW7FUG3_9BURK</name>
<dbReference type="InterPro" id="IPR036390">
    <property type="entry name" value="WH_DNA-bd_sf"/>
</dbReference>
<dbReference type="SUPFAM" id="SSF46785">
    <property type="entry name" value="Winged helix' DNA-binding domain"/>
    <property type="match status" value="1"/>
</dbReference>
<dbReference type="InterPro" id="IPR050397">
    <property type="entry name" value="Env_Response_Regulators"/>
</dbReference>
<dbReference type="PANTHER" id="PTHR24567:SF26">
    <property type="entry name" value="REGULATORY PROTEIN YEIL"/>
    <property type="match status" value="1"/>
</dbReference>
<organism evidence="2 3">
    <name type="scientific">Roseateles rivi</name>
    <dbReference type="NCBI Taxonomy" id="3299028"/>
    <lineage>
        <taxon>Bacteria</taxon>
        <taxon>Pseudomonadati</taxon>
        <taxon>Pseudomonadota</taxon>
        <taxon>Betaproteobacteria</taxon>
        <taxon>Burkholderiales</taxon>
        <taxon>Sphaerotilaceae</taxon>
        <taxon>Roseateles</taxon>
    </lineage>
</organism>
<dbReference type="Proteomes" id="UP001606099">
    <property type="component" value="Unassembled WGS sequence"/>
</dbReference>
<evidence type="ECO:0000313" key="2">
    <source>
        <dbReference type="EMBL" id="MFG6447933.1"/>
    </source>
</evidence>
<accession>A0ABW7FUG3</accession>
<evidence type="ECO:0000313" key="3">
    <source>
        <dbReference type="Proteomes" id="UP001606099"/>
    </source>
</evidence>
<dbReference type="PANTHER" id="PTHR24567">
    <property type="entry name" value="CRP FAMILY TRANSCRIPTIONAL REGULATORY PROTEIN"/>
    <property type="match status" value="1"/>
</dbReference>
<dbReference type="Pfam" id="PF00027">
    <property type="entry name" value="cNMP_binding"/>
    <property type="match status" value="1"/>
</dbReference>
<dbReference type="Gene3D" id="2.60.120.10">
    <property type="entry name" value="Jelly Rolls"/>
    <property type="match status" value="1"/>
</dbReference>
<gene>
    <name evidence="2" type="ORF">ACG0Z6_06690</name>
</gene>
<dbReference type="EMBL" id="JBIGHZ010000002">
    <property type="protein sequence ID" value="MFG6447933.1"/>
    <property type="molecule type" value="Genomic_DNA"/>
</dbReference>
<keyword evidence="3" id="KW-1185">Reference proteome</keyword>
<comment type="caution">
    <text evidence="2">The sequence shown here is derived from an EMBL/GenBank/DDBJ whole genome shotgun (WGS) entry which is preliminary data.</text>
</comment>
<dbReference type="PROSITE" id="PS50042">
    <property type="entry name" value="CNMP_BINDING_3"/>
    <property type="match status" value="1"/>
</dbReference>
<feature type="domain" description="Cyclic nucleotide-binding" evidence="1">
    <location>
        <begin position="24"/>
        <end position="153"/>
    </location>
</feature>
<dbReference type="SUPFAM" id="SSF51206">
    <property type="entry name" value="cAMP-binding domain-like"/>
    <property type="match status" value="1"/>
</dbReference>
<evidence type="ECO:0000259" key="1">
    <source>
        <dbReference type="PROSITE" id="PS50042"/>
    </source>
</evidence>
<reference evidence="2 3" key="1">
    <citation type="submission" date="2024-08" db="EMBL/GenBank/DDBJ databases">
        <authorList>
            <person name="Lu H."/>
        </authorList>
    </citation>
    <scope>NUCLEOTIDE SEQUENCE [LARGE SCALE GENOMIC DNA]</scope>
    <source>
        <strain evidence="2 3">BYS180W</strain>
    </source>
</reference>
<dbReference type="CDD" id="cd00038">
    <property type="entry name" value="CAP_ED"/>
    <property type="match status" value="1"/>
</dbReference>